<evidence type="ECO:0000259" key="6">
    <source>
        <dbReference type="Pfam" id="PF12012"/>
    </source>
</evidence>
<reference evidence="7" key="1">
    <citation type="thesis" date="2020" institute="ProQuest LLC" country="789 East Eisenhower Parkway, Ann Arbor, MI, USA">
        <title>Comparative Genomics and Chromosome Evolution.</title>
        <authorList>
            <person name="Mudd A.B."/>
        </authorList>
    </citation>
    <scope>NUCLEOTIDE SEQUENCE</scope>
    <source>
        <strain evidence="7">1538</strain>
        <tissue evidence="7">Blood</tissue>
    </source>
</reference>
<accession>A0AAV2ZVD8</accession>
<comment type="caution">
    <text evidence="7">The sequence shown here is derived from an EMBL/GenBank/DDBJ whole genome shotgun (WGS) entry which is preliminary data.</text>
</comment>
<feature type="region of interest" description="Disordered" evidence="4">
    <location>
        <begin position="439"/>
        <end position="484"/>
    </location>
</feature>
<dbReference type="GO" id="GO:0006355">
    <property type="term" value="P:regulation of DNA-templated transcription"/>
    <property type="evidence" value="ECO:0007669"/>
    <property type="project" value="InterPro"/>
</dbReference>
<dbReference type="InterPro" id="IPR042838">
    <property type="entry name" value="KIAA1958"/>
</dbReference>
<dbReference type="CDD" id="cd07765">
    <property type="entry name" value="KRAB_A-box"/>
    <property type="match status" value="1"/>
</dbReference>
<dbReference type="Pfam" id="PF12012">
    <property type="entry name" value="DUF3504"/>
    <property type="match status" value="1"/>
</dbReference>
<feature type="domain" description="ZMYM2-like/QRICH1 C-terminal" evidence="6">
    <location>
        <begin position="654"/>
        <end position="797"/>
    </location>
</feature>
<feature type="region of interest" description="Disordered" evidence="4">
    <location>
        <begin position="881"/>
        <end position="904"/>
    </location>
</feature>
<dbReference type="EMBL" id="DYDO01000012">
    <property type="protein sequence ID" value="DBA15570.1"/>
    <property type="molecule type" value="Genomic_DNA"/>
</dbReference>
<evidence type="ECO:0000313" key="8">
    <source>
        <dbReference type="Proteomes" id="UP001181693"/>
    </source>
</evidence>
<feature type="compositionally biased region" description="Basic and acidic residues" evidence="4">
    <location>
        <begin position="895"/>
        <end position="904"/>
    </location>
</feature>
<dbReference type="PANTHER" id="PTHR46963:SF4">
    <property type="entry name" value="HYPOTHETICAL PROTEIN MGC115716"/>
    <property type="match status" value="1"/>
</dbReference>
<dbReference type="PANTHER" id="PTHR46963">
    <property type="entry name" value="SIMILAR TO RIKEN CDNA E130308A19"/>
    <property type="match status" value="1"/>
</dbReference>
<keyword evidence="8" id="KW-1185">Reference proteome</keyword>
<dbReference type="Proteomes" id="UP001181693">
    <property type="component" value="Unassembled WGS sequence"/>
</dbReference>
<proteinExistence type="predicted"/>
<dbReference type="InterPro" id="IPR021893">
    <property type="entry name" value="ZMYM2-like_C"/>
</dbReference>
<dbReference type="Pfam" id="PF01352">
    <property type="entry name" value="KRAB"/>
    <property type="match status" value="1"/>
</dbReference>
<feature type="domain" description="KRAB" evidence="5">
    <location>
        <begin position="82"/>
        <end position="102"/>
    </location>
</feature>
<dbReference type="InterPro" id="IPR036051">
    <property type="entry name" value="KRAB_dom_sf"/>
</dbReference>
<dbReference type="Gene3D" id="6.10.140.140">
    <property type="match status" value="1"/>
</dbReference>
<evidence type="ECO:0000259" key="5">
    <source>
        <dbReference type="Pfam" id="PF01352"/>
    </source>
</evidence>
<keyword evidence="3" id="KW-0832">Ubl conjugation</keyword>
<sequence>MDKSRDHVSKKILKLTLKIIYLLTGEDYGPIKEQCVCSTPQNKSQSPIMKPPPSSLIPDRSNDQKILKVTNKIIELLTGEVSVRCQDVTVYFSMEEWEYLEEHKDLFENIMDDQQSVAPLGESSTCNTPEKCPSPIYAHCLENVVDVSQHTEGENSSITQDPKEIEDQGSINEELGVSMDCRKEKDHPLKSLKQDAGHISKDSRQDVGHLPNDKQEVDQIQKDCRQEIDLIRKICRQEVETILKDCKREIERIQKDCRQEINCIPRDCTQEAGHTFKDGKQEVEFIPRDCKQEIFSISKDCRQEPERPLVDCKLEVDAVLKDCKQEVDQITKDCRQEGNSMPKDCKLEAERNLKDCRWSTGLAQNDWDHEDEDVQQYYEEEQMKSVKIEILSDDEWDDEEWDDAYKEGESPIYINTDGSSGGNTPEKCPQNLFIDCREEDHESSPDFQRLARPQEKASSSLCKSNSKIIPKSQPDNGTTSTSTLNNNMVKRCSMAQRTFSPGQMELMTHFGLPSSQEHAQMLHHHQQQQQKNINTARKTTSDIQTLQNFLSEMNENRKIEEIPHTELDTLLSKFLLVVKRKDGNEYEPHTLRCMVGSIDRYLKEHNYMHTIVYGNSKDFPLTKQSLNAKIKFLKKIAESNPPIRQEALTDNDIENLYKSGTLSIENPTSLLNLVFFNNGIHFALRTKEQYNLQWGDIKLKVDPRGNQYLEYTDRQMEVVENRKNIRQVKPRMYATPHAPDRDPVTAFLKYRSFRPGAMMAPDAPFYLAPNINYNPAFSEWYRSTKIGIQKIRAMMTTMKIRASLPESKKKVGYITKKRLVERLPQHLLTGPSMGQAIQNNMHSGTNHPVATEVAQHKMAAIINNIPTSMASQSQDKMLMSVSSFHPRPSTSRYGEPPDHYMTKQ</sequence>
<evidence type="ECO:0000256" key="2">
    <source>
        <dbReference type="ARBA" id="ARBA00022553"/>
    </source>
</evidence>
<keyword evidence="2" id="KW-0597">Phosphoprotein</keyword>
<name>A0AAV2ZVD8_PYXAD</name>
<evidence type="ECO:0000256" key="4">
    <source>
        <dbReference type="SAM" id="MobiDB-lite"/>
    </source>
</evidence>
<dbReference type="AlphaFoldDB" id="A0AAV2ZVD8"/>
<dbReference type="InterPro" id="IPR001909">
    <property type="entry name" value="KRAB"/>
</dbReference>
<feature type="region of interest" description="Disordered" evidence="4">
    <location>
        <begin position="187"/>
        <end position="212"/>
    </location>
</feature>
<keyword evidence="1" id="KW-1017">Isopeptide bond</keyword>
<evidence type="ECO:0000313" key="7">
    <source>
        <dbReference type="EMBL" id="DBA15570.1"/>
    </source>
</evidence>
<gene>
    <name evidence="7" type="ORF">GDO54_004763</name>
</gene>
<dbReference type="SUPFAM" id="SSF109640">
    <property type="entry name" value="KRAB domain (Kruppel-associated box)"/>
    <property type="match status" value="1"/>
</dbReference>
<evidence type="ECO:0000256" key="1">
    <source>
        <dbReference type="ARBA" id="ARBA00022499"/>
    </source>
</evidence>
<feature type="compositionally biased region" description="Polar residues" evidence="4">
    <location>
        <begin position="456"/>
        <end position="467"/>
    </location>
</feature>
<evidence type="ECO:0008006" key="9">
    <source>
        <dbReference type="Google" id="ProtNLM"/>
    </source>
</evidence>
<organism evidence="7 8">
    <name type="scientific">Pyxicephalus adspersus</name>
    <name type="common">African bullfrog</name>
    <dbReference type="NCBI Taxonomy" id="30357"/>
    <lineage>
        <taxon>Eukaryota</taxon>
        <taxon>Metazoa</taxon>
        <taxon>Chordata</taxon>
        <taxon>Craniata</taxon>
        <taxon>Vertebrata</taxon>
        <taxon>Euteleostomi</taxon>
        <taxon>Amphibia</taxon>
        <taxon>Batrachia</taxon>
        <taxon>Anura</taxon>
        <taxon>Neobatrachia</taxon>
        <taxon>Ranoidea</taxon>
        <taxon>Pyxicephalidae</taxon>
        <taxon>Pyxicephalinae</taxon>
        <taxon>Pyxicephalus</taxon>
    </lineage>
</organism>
<feature type="compositionally biased region" description="Polar residues" evidence="4">
    <location>
        <begin position="881"/>
        <end position="892"/>
    </location>
</feature>
<protein>
    <recommendedName>
        <fullName evidence="9">KRAB domain-containing protein</fullName>
    </recommendedName>
</protein>
<evidence type="ECO:0000256" key="3">
    <source>
        <dbReference type="ARBA" id="ARBA00022843"/>
    </source>
</evidence>